<accession>A0A9W9NUD8</accession>
<dbReference type="GeneID" id="83204231"/>
<sequence>MEFKDLSGPIGLLNTGRVPCTPAATLGYRIEENRKDHNTPKDPSRVKAKFRSNDLLEPWDKEYVMRALDQMKEKTQQDTGLGVDCFELLERSVLHRRVYKSDVARKTSIASGPCILPRPFFGDTSTGTVYEQFTVEKSGGLDFSAEFIAPLATGTGILRKQIENVRVGPHSKGCLLARSGLLLPRGTWRNWKGSGDISVNTFNSSSSNNIRQLLLP</sequence>
<evidence type="ECO:0000313" key="2">
    <source>
        <dbReference type="Proteomes" id="UP001150941"/>
    </source>
</evidence>
<name>A0A9W9NUD8_9EURO</name>
<comment type="caution">
    <text evidence="1">The sequence shown here is derived from an EMBL/GenBank/DDBJ whole genome shotgun (WGS) entry which is preliminary data.</text>
</comment>
<reference evidence="1" key="2">
    <citation type="journal article" date="2023" name="IMA Fungus">
        <title>Comparative genomic study of the Penicillium genus elucidates a diverse pangenome and 15 lateral gene transfer events.</title>
        <authorList>
            <person name="Petersen C."/>
            <person name="Sorensen T."/>
            <person name="Nielsen M.R."/>
            <person name="Sondergaard T.E."/>
            <person name="Sorensen J.L."/>
            <person name="Fitzpatrick D.A."/>
            <person name="Frisvad J.C."/>
            <person name="Nielsen K.L."/>
        </authorList>
    </citation>
    <scope>NUCLEOTIDE SEQUENCE</scope>
    <source>
        <strain evidence="1">IBT 19713</strain>
    </source>
</reference>
<protein>
    <submittedName>
        <fullName evidence="1">Uncharacterized protein</fullName>
    </submittedName>
</protein>
<dbReference type="RefSeq" id="XP_058329818.1">
    <property type="nucleotide sequence ID" value="XM_058476928.1"/>
</dbReference>
<proteinExistence type="predicted"/>
<keyword evidence="2" id="KW-1185">Reference proteome</keyword>
<gene>
    <name evidence="1" type="ORF">N7468_007632</name>
</gene>
<dbReference type="AlphaFoldDB" id="A0A9W9NUD8"/>
<dbReference type="Proteomes" id="UP001150941">
    <property type="component" value="Unassembled WGS sequence"/>
</dbReference>
<dbReference type="EMBL" id="JAPQKS010000005">
    <property type="protein sequence ID" value="KAJ5226407.1"/>
    <property type="molecule type" value="Genomic_DNA"/>
</dbReference>
<evidence type="ECO:0000313" key="1">
    <source>
        <dbReference type="EMBL" id="KAJ5226407.1"/>
    </source>
</evidence>
<reference evidence="1" key="1">
    <citation type="submission" date="2022-11" db="EMBL/GenBank/DDBJ databases">
        <authorList>
            <person name="Petersen C."/>
        </authorList>
    </citation>
    <scope>NUCLEOTIDE SEQUENCE</scope>
    <source>
        <strain evidence="1">IBT 19713</strain>
    </source>
</reference>
<dbReference type="OrthoDB" id="4524534at2759"/>
<organism evidence="1 2">
    <name type="scientific">Penicillium chermesinum</name>
    <dbReference type="NCBI Taxonomy" id="63820"/>
    <lineage>
        <taxon>Eukaryota</taxon>
        <taxon>Fungi</taxon>
        <taxon>Dikarya</taxon>
        <taxon>Ascomycota</taxon>
        <taxon>Pezizomycotina</taxon>
        <taxon>Eurotiomycetes</taxon>
        <taxon>Eurotiomycetidae</taxon>
        <taxon>Eurotiales</taxon>
        <taxon>Aspergillaceae</taxon>
        <taxon>Penicillium</taxon>
    </lineage>
</organism>